<dbReference type="RefSeq" id="XP_003289036.1">
    <property type="nucleotide sequence ID" value="XM_003288988.1"/>
</dbReference>
<evidence type="ECO:0000313" key="2">
    <source>
        <dbReference type="EMBL" id="EGC34451.1"/>
    </source>
</evidence>
<dbReference type="FunCoup" id="F0ZNN5">
    <property type="interactions" value="95"/>
</dbReference>
<accession>F0ZNN5</accession>
<protein>
    <recommendedName>
        <fullName evidence="4">SUEL-type lectin domain-containing protein</fullName>
    </recommendedName>
</protein>
<keyword evidence="3" id="KW-1185">Reference proteome</keyword>
<dbReference type="EMBL" id="GL871097">
    <property type="protein sequence ID" value="EGC34451.1"/>
    <property type="molecule type" value="Genomic_DNA"/>
</dbReference>
<sequence>MTIFKSYTLYVFLSILFTLIKANSSPLILVSYFDGDEIDSTNCKVNQLIKATIIKPLECIRFQHQHEFSTLKYNENDHDDIIVETLYNDLDCKEYKEQVFHRLNYCNSSAHSFWGVENIQLSIINDIDIPINTIVHVSYKGECNGQFKNTFKRIDYQYTNYCSGSEYITTKSSCNSTAEIVHTYKGPSCSGTQYLDQVFPFVNDCTDINNNYLQFCNI</sequence>
<dbReference type="OrthoDB" id="23608at2759"/>
<evidence type="ECO:0000256" key="1">
    <source>
        <dbReference type="SAM" id="SignalP"/>
    </source>
</evidence>
<proteinExistence type="predicted"/>
<dbReference type="GeneID" id="10499785"/>
<dbReference type="KEGG" id="dpp:DICPUDRAFT_153346"/>
<keyword evidence="1" id="KW-0732">Signal</keyword>
<gene>
    <name evidence="2" type="ORF">DICPUDRAFT_153346</name>
</gene>
<dbReference type="VEuPathDB" id="AmoebaDB:DICPUDRAFT_153346"/>
<dbReference type="AlphaFoldDB" id="F0ZNN5"/>
<organism evidence="2 3">
    <name type="scientific">Dictyostelium purpureum</name>
    <name type="common">Slime mold</name>
    <dbReference type="NCBI Taxonomy" id="5786"/>
    <lineage>
        <taxon>Eukaryota</taxon>
        <taxon>Amoebozoa</taxon>
        <taxon>Evosea</taxon>
        <taxon>Eumycetozoa</taxon>
        <taxon>Dictyostelia</taxon>
        <taxon>Dictyosteliales</taxon>
        <taxon>Dictyosteliaceae</taxon>
        <taxon>Dictyostelium</taxon>
    </lineage>
</organism>
<dbReference type="InParanoid" id="F0ZNN5"/>
<feature type="signal peptide" evidence="1">
    <location>
        <begin position="1"/>
        <end position="22"/>
    </location>
</feature>
<reference evidence="3" key="1">
    <citation type="journal article" date="2011" name="Genome Biol.">
        <title>Comparative genomics of the social amoebae Dictyostelium discoideum and Dictyostelium purpureum.</title>
        <authorList>
            <consortium name="US DOE Joint Genome Institute (JGI-PGF)"/>
            <person name="Sucgang R."/>
            <person name="Kuo A."/>
            <person name="Tian X."/>
            <person name="Salerno W."/>
            <person name="Parikh A."/>
            <person name="Feasley C.L."/>
            <person name="Dalin E."/>
            <person name="Tu H."/>
            <person name="Huang E."/>
            <person name="Barry K."/>
            <person name="Lindquist E."/>
            <person name="Shapiro H."/>
            <person name="Bruce D."/>
            <person name="Schmutz J."/>
            <person name="Salamov A."/>
            <person name="Fey P."/>
            <person name="Gaudet P."/>
            <person name="Anjard C."/>
            <person name="Babu M.M."/>
            <person name="Basu S."/>
            <person name="Bushmanova Y."/>
            <person name="van der Wel H."/>
            <person name="Katoh-Kurasawa M."/>
            <person name="Dinh C."/>
            <person name="Coutinho P.M."/>
            <person name="Saito T."/>
            <person name="Elias M."/>
            <person name="Schaap P."/>
            <person name="Kay R.R."/>
            <person name="Henrissat B."/>
            <person name="Eichinger L."/>
            <person name="Rivero F."/>
            <person name="Putnam N.H."/>
            <person name="West C.M."/>
            <person name="Loomis W.F."/>
            <person name="Chisholm R.L."/>
            <person name="Shaulsky G."/>
            <person name="Strassmann J.E."/>
            <person name="Queller D.C."/>
            <person name="Kuspa A."/>
            <person name="Grigoriev I.V."/>
        </authorList>
    </citation>
    <scope>NUCLEOTIDE SEQUENCE [LARGE SCALE GENOMIC DNA]</scope>
    <source>
        <strain evidence="3">QSDP1</strain>
    </source>
</reference>
<evidence type="ECO:0008006" key="4">
    <source>
        <dbReference type="Google" id="ProtNLM"/>
    </source>
</evidence>
<dbReference type="Proteomes" id="UP000001064">
    <property type="component" value="Unassembled WGS sequence"/>
</dbReference>
<dbReference type="PANTHER" id="PTHR33714:SF3">
    <property type="entry name" value="COUNTING FACTOR-ASSOCIATED PROTEIN A-RELATED"/>
    <property type="match status" value="1"/>
</dbReference>
<name>F0ZNN5_DICPU</name>
<dbReference type="PANTHER" id="PTHR33714">
    <property type="entry name" value="COUNTING FACTOR-ASSOCIATED PROTEIN A-RELATED"/>
    <property type="match status" value="1"/>
</dbReference>
<evidence type="ECO:0000313" key="3">
    <source>
        <dbReference type="Proteomes" id="UP000001064"/>
    </source>
</evidence>
<feature type="chain" id="PRO_5003263768" description="SUEL-type lectin domain-containing protein" evidence="1">
    <location>
        <begin position="23"/>
        <end position="218"/>
    </location>
</feature>